<dbReference type="EMBL" id="BRXW01000529">
    <property type="protein sequence ID" value="GMH63408.1"/>
    <property type="molecule type" value="Genomic_DNA"/>
</dbReference>
<dbReference type="InterPro" id="IPR040441">
    <property type="entry name" value="CFA20/CFAP20DC"/>
</dbReference>
<dbReference type="AlphaFoldDB" id="A0A9W7E2G8"/>
<reference evidence="3" key="1">
    <citation type="journal article" date="2023" name="Commun. Biol.">
        <title>Genome analysis of Parmales, the sister group of diatoms, reveals the evolutionary specialization of diatoms from phago-mixotrophs to photoautotrophs.</title>
        <authorList>
            <person name="Ban H."/>
            <person name="Sato S."/>
            <person name="Yoshikawa S."/>
            <person name="Yamada K."/>
            <person name="Nakamura Y."/>
            <person name="Ichinomiya M."/>
            <person name="Sato N."/>
            <person name="Blanc-Mathieu R."/>
            <person name="Endo H."/>
            <person name="Kuwata A."/>
            <person name="Ogata H."/>
        </authorList>
    </citation>
    <scope>NUCLEOTIDE SEQUENCE [LARGE SCALE GENOMIC DNA]</scope>
    <source>
        <strain evidence="3">NIES 3700</strain>
    </source>
</reference>
<protein>
    <recommendedName>
        <fullName evidence="1">CFA20 domain-containing protein</fullName>
    </recommendedName>
</protein>
<dbReference type="PANTHER" id="PTHR12458">
    <property type="entry name" value="ORF PROTEIN"/>
    <property type="match status" value="1"/>
</dbReference>
<evidence type="ECO:0000313" key="2">
    <source>
        <dbReference type="EMBL" id="GMH63408.1"/>
    </source>
</evidence>
<dbReference type="OrthoDB" id="10261083at2759"/>
<name>A0A9W7E2G8_9STRA</name>
<sequence>MFKNAYQTGPSVPIFAPTGTKPCKQWTVAGNVSRSYDKASNGLAIECTGHSAKMSLPKRGGLDLRQRFLVVQLKLDPERQFTIGIGVESKDNVSTRRR</sequence>
<comment type="caution">
    <text evidence="2">The sequence shown here is derived from an EMBL/GenBank/DDBJ whole genome shotgun (WGS) entry which is preliminary data.</text>
</comment>
<organism evidence="2 3">
    <name type="scientific">Triparma laevis f. longispina</name>
    <dbReference type="NCBI Taxonomy" id="1714387"/>
    <lineage>
        <taxon>Eukaryota</taxon>
        <taxon>Sar</taxon>
        <taxon>Stramenopiles</taxon>
        <taxon>Ochrophyta</taxon>
        <taxon>Bolidophyceae</taxon>
        <taxon>Parmales</taxon>
        <taxon>Triparmaceae</taxon>
        <taxon>Triparma</taxon>
    </lineage>
</organism>
<dbReference type="Pfam" id="PF05018">
    <property type="entry name" value="CFA20_dom"/>
    <property type="match status" value="1"/>
</dbReference>
<evidence type="ECO:0000313" key="3">
    <source>
        <dbReference type="Proteomes" id="UP001165122"/>
    </source>
</evidence>
<proteinExistence type="predicted"/>
<gene>
    <name evidence="2" type="ORF">TrLO_g2179</name>
</gene>
<evidence type="ECO:0000259" key="1">
    <source>
        <dbReference type="Pfam" id="PF05018"/>
    </source>
</evidence>
<dbReference type="InterPro" id="IPR007714">
    <property type="entry name" value="CFA20_dom"/>
</dbReference>
<feature type="domain" description="CFA20" evidence="1">
    <location>
        <begin position="1"/>
        <end position="96"/>
    </location>
</feature>
<keyword evidence="3" id="KW-1185">Reference proteome</keyword>
<accession>A0A9W7E2G8</accession>
<dbReference type="Proteomes" id="UP001165122">
    <property type="component" value="Unassembled WGS sequence"/>
</dbReference>